<dbReference type="InterPro" id="IPR016135">
    <property type="entry name" value="UBQ-conjugating_enzyme/RWD"/>
</dbReference>
<sequence length="165" mass="18095">MSSSAAAVGKRLIKELASYRKDPNPCLVSLAPVSEDDLTHWIAVLKGVEGTPYEGGQWKIDVKIPTNYPHTAPTMRFLTPICHPNIHMKTGEICLDVLKNAWSPVLTISTTLTTIHQLLTSPEPNSPLNVDAAAVLRSGDRVGYDSLVRLWSVMYAGRPSNFGRE</sequence>
<dbReference type="CDD" id="cd23812">
    <property type="entry name" value="UBCc_ScPEX4-like"/>
    <property type="match status" value="1"/>
</dbReference>
<keyword evidence="4" id="KW-1185">Reference proteome</keyword>
<dbReference type="Proteomes" id="UP001447188">
    <property type="component" value="Unassembled WGS sequence"/>
</dbReference>
<dbReference type="EMBL" id="JBBBZM010000048">
    <property type="protein sequence ID" value="KAL0636552.1"/>
    <property type="molecule type" value="Genomic_DNA"/>
</dbReference>
<evidence type="ECO:0000313" key="3">
    <source>
        <dbReference type="EMBL" id="KAL0636552.1"/>
    </source>
</evidence>
<comment type="caution">
    <text evidence="3">The sequence shown here is derived from an EMBL/GenBank/DDBJ whole genome shotgun (WGS) entry which is preliminary data.</text>
</comment>
<dbReference type="PROSITE" id="PS50127">
    <property type="entry name" value="UBC_2"/>
    <property type="match status" value="1"/>
</dbReference>
<accession>A0ABR3GL99</accession>
<dbReference type="SMART" id="SM00212">
    <property type="entry name" value="UBCc"/>
    <property type="match status" value="1"/>
</dbReference>
<reference evidence="3 4" key="1">
    <citation type="submission" date="2024-02" db="EMBL/GenBank/DDBJ databases">
        <title>Discinaceae phylogenomics.</title>
        <authorList>
            <person name="Dirks A.C."/>
            <person name="James T.Y."/>
        </authorList>
    </citation>
    <scope>NUCLEOTIDE SEQUENCE [LARGE SCALE GENOMIC DNA]</scope>
    <source>
        <strain evidence="3 4">ACD0624</strain>
    </source>
</reference>
<evidence type="ECO:0000259" key="2">
    <source>
        <dbReference type="PROSITE" id="PS50127"/>
    </source>
</evidence>
<dbReference type="SUPFAM" id="SSF54495">
    <property type="entry name" value="UBC-like"/>
    <property type="match status" value="1"/>
</dbReference>
<organism evidence="3 4">
    <name type="scientific">Discina gigas</name>
    <dbReference type="NCBI Taxonomy" id="1032678"/>
    <lineage>
        <taxon>Eukaryota</taxon>
        <taxon>Fungi</taxon>
        <taxon>Dikarya</taxon>
        <taxon>Ascomycota</taxon>
        <taxon>Pezizomycotina</taxon>
        <taxon>Pezizomycetes</taxon>
        <taxon>Pezizales</taxon>
        <taxon>Discinaceae</taxon>
        <taxon>Discina</taxon>
    </lineage>
</organism>
<evidence type="ECO:0000313" key="4">
    <source>
        <dbReference type="Proteomes" id="UP001447188"/>
    </source>
</evidence>
<dbReference type="Gene3D" id="3.10.110.10">
    <property type="entry name" value="Ubiquitin Conjugating Enzyme"/>
    <property type="match status" value="1"/>
</dbReference>
<proteinExistence type="predicted"/>
<protein>
    <recommendedName>
        <fullName evidence="2">UBC core domain-containing protein</fullName>
    </recommendedName>
</protein>
<gene>
    <name evidence="3" type="ORF">Q9L58_004506</name>
</gene>
<evidence type="ECO:0000256" key="1">
    <source>
        <dbReference type="ARBA" id="ARBA00022786"/>
    </source>
</evidence>
<dbReference type="InterPro" id="IPR050113">
    <property type="entry name" value="Ub_conjugating_enzyme"/>
</dbReference>
<name>A0ABR3GL99_9PEZI</name>
<dbReference type="Pfam" id="PF00179">
    <property type="entry name" value="UQ_con"/>
    <property type="match status" value="1"/>
</dbReference>
<dbReference type="InterPro" id="IPR000608">
    <property type="entry name" value="UBC"/>
</dbReference>
<feature type="domain" description="UBC core" evidence="2">
    <location>
        <begin position="7"/>
        <end position="157"/>
    </location>
</feature>
<keyword evidence="1" id="KW-0833">Ubl conjugation pathway</keyword>
<dbReference type="PANTHER" id="PTHR24067">
    <property type="entry name" value="UBIQUITIN-CONJUGATING ENZYME E2"/>
    <property type="match status" value="1"/>
</dbReference>